<feature type="compositionally biased region" description="Basic residues" evidence="1">
    <location>
        <begin position="53"/>
        <end position="76"/>
    </location>
</feature>
<accession>A0A1B0FRI0</accession>
<organism evidence="2 3">
    <name type="scientific">Glossina morsitans morsitans</name>
    <name type="common">Savannah tsetse fly</name>
    <dbReference type="NCBI Taxonomy" id="37546"/>
    <lineage>
        <taxon>Eukaryota</taxon>
        <taxon>Metazoa</taxon>
        <taxon>Ecdysozoa</taxon>
        <taxon>Arthropoda</taxon>
        <taxon>Hexapoda</taxon>
        <taxon>Insecta</taxon>
        <taxon>Pterygota</taxon>
        <taxon>Neoptera</taxon>
        <taxon>Endopterygota</taxon>
        <taxon>Diptera</taxon>
        <taxon>Brachycera</taxon>
        <taxon>Muscomorpha</taxon>
        <taxon>Hippoboscoidea</taxon>
        <taxon>Glossinidae</taxon>
        <taxon>Glossina</taxon>
    </lineage>
</organism>
<dbReference type="EnsemblMetazoa" id="GMOY006564-RA">
    <property type="protein sequence ID" value="GMOY006564-PA"/>
    <property type="gene ID" value="GMOY006564"/>
</dbReference>
<evidence type="ECO:0000313" key="3">
    <source>
        <dbReference type="Proteomes" id="UP000092444"/>
    </source>
</evidence>
<evidence type="ECO:0000313" key="2">
    <source>
        <dbReference type="EnsemblMetazoa" id="GMOY006564-PA"/>
    </source>
</evidence>
<dbReference type="STRING" id="37546.A0A1B0FRI0"/>
<name>A0A1B0FRI0_GLOMM</name>
<evidence type="ECO:0000256" key="1">
    <source>
        <dbReference type="SAM" id="MobiDB-lite"/>
    </source>
</evidence>
<feature type="region of interest" description="Disordered" evidence="1">
    <location>
        <begin position="37"/>
        <end position="98"/>
    </location>
</feature>
<feature type="compositionally biased region" description="Low complexity" evidence="1">
    <location>
        <begin position="41"/>
        <end position="52"/>
    </location>
</feature>
<dbReference type="EMBL" id="CCAG010005702">
    <property type="status" value="NOT_ANNOTATED_CDS"/>
    <property type="molecule type" value="Genomic_DNA"/>
</dbReference>
<protein>
    <submittedName>
        <fullName evidence="2">Uncharacterized protein</fullName>
    </submittedName>
</protein>
<sequence>MSAKSQLINRKTEYPPSPSFLMPAEFYKNLFATAVLHQKQHQQQQQQQQQQHSHSHSHSHPHPHHHHHHHHHHLHQHYQQQYSNRNDSPEQHATPHTAALSESSHFFSAGTPVASNDSVVTHFPRNLLFTSSAAVAAAAASAAAVAAVTESAAKYLHNTAEKKPNNYLWSNSSNQPAIATESESSNNLSTTIGETTSLAISATSVAPPTPPAENHINLDITAKAYNSTLKSNLETDVIKLTQHNQQQQQEESSLKSKSLLNDSGCSSPTSNNNNNSDTMPISGVQGQNPTQGLVHWMSAVMAEHMTGQTHHDPTAVGMHYMWNGNVDQCGQHSKDITEYNTWPAPPTLRHHMSNKQGYEAKMNDHHNNLQKGHFLEDNRLDHHSVTTQGGGVLGPTSAVAHHGNHVGHHGSAAAAALLVVPQPINATKIGASLGGSGGGGGTGGGGTGRKYQCKMCPQHKPLTFTLAI</sequence>
<dbReference type="Proteomes" id="UP000092444">
    <property type="component" value="Unassembled WGS sequence"/>
</dbReference>
<keyword evidence="3" id="KW-1185">Reference proteome</keyword>
<dbReference type="AlphaFoldDB" id="A0A1B0FRI0"/>
<proteinExistence type="predicted"/>
<reference evidence="2" key="1">
    <citation type="submission" date="2020-05" db="UniProtKB">
        <authorList>
            <consortium name="EnsemblMetazoa"/>
        </authorList>
    </citation>
    <scope>IDENTIFICATION</scope>
    <source>
        <strain evidence="2">Yale</strain>
    </source>
</reference>
<feature type="region of interest" description="Disordered" evidence="1">
    <location>
        <begin position="242"/>
        <end position="289"/>
    </location>
</feature>
<feature type="compositionally biased region" description="Low complexity" evidence="1">
    <location>
        <begin position="245"/>
        <end position="276"/>
    </location>
</feature>
<dbReference type="VEuPathDB" id="VectorBase:GMOY006564"/>